<dbReference type="InterPro" id="IPR003593">
    <property type="entry name" value="AAA+_ATPase"/>
</dbReference>
<dbReference type="AlphaFoldDB" id="A0A0J7L8U1"/>
<name>A0A0J7L8U1_9FLAO</name>
<keyword evidence="7" id="KW-1185">Reference proteome</keyword>
<dbReference type="PROSITE" id="PS00211">
    <property type="entry name" value="ABC_TRANSPORTER_1"/>
    <property type="match status" value="1"/>
</dbReference>
<keyword evidence="4" id="KW-0067">ATP-binding</keyword>
<evidence type="ECO:0000256" key="3">
    <source>
        <dbReference type="ARBA" id="ARBA00022741"/>
    </source>
</evidence>
<dbReference type="InterPro" id="IPR027417">
    <property type="entry name" value="P-loop_NTPase"/>
</dbReference>
<gene>
    <name evidence="6" type="ORF">ACM46_06070</name>
</gene>
<organism evidence="6 7">
    <name type="scientific">Chryseobacterium angstadtii</name>
    <dbReference type="NCBI Taxonomy" id="558151"/>
    <lineage>
        <taxon>Bacteria</taxon>
        <taxon>Pseudomonadati</taxon>
        <taxon>Bacteroidota</taxon>
        <taxon>Flavobacteriia</taxon>
        <taxon>Flavobacteriales</taxon>
        <taxon>Weeksellaceae</taxon>
        <taxon>Chryseobacterium group</taxon>
        <taxon>Chryseobacterium</taxon>
    </lineage>
</organism>
<dbReference type="GO" id="GO:0005524">
    <property type="term" value="F:ATP binding"/>
    <property type="evidence" value="ECO:0007669"/>
    <property type="project" value="UniProtKB-KW"/>
</dbReference>
<dbReference type="SUPFAM" id="SSF52540">
    <property type="entry name" value="P-loop containing nucleoside triphosphate hydrolases"/>
    <property type="match status" value="1"/>
</dbReference>
<feature type="domain" description="ABC transporter" evidence="5">
    <location>
        <begin position="5"/>
        <end position="233"/>
    </location>
</feature>
<dbReference type="RefSeq" id="WP_048505752.1">
    <property type="nucleotide sequence ID" value="NZ_LFND01000002.1"/>
</dbReference>
<dbReference type="OrthoDB" id="9801987at2"/>
<evidence type="ECO:0000256" key="2">
    <source>
        <dbReference type="ARBA" id="ARBA00022448"/>
    </source>
</evidence>
<dbReference type="STRING" id="558151.ACM46_06070"/>
<dbReference type="PROSITE" id="PS50893">
    <property type="entry name" value="ABC_TRANSPORTER_2"/>
    <property type="match status" value="1"/>
</dbReference>
<keyword evidence="3" id="KW-0547">Nucleotide-binding</keyword>
<dbReference type="PATRIC" id="fig|558151.6.peg.1271"/>
<dbReference type="SMART" id="SM00382">
    <property type="entry name" value="AAA"/>
    <property type="match status" value="1"/>
</dbReference>
<reference evidence="6 7" key="1">
    <citation type="journal article" date="2013" name="Int. J. Syst. Evol. Microbiol.">
        <title>Chryseobacterium angstadtii sp. nov., isolated from a newt tank.</title>
        <authorList>
            <person name="Kirk K.E."/>
            <person name="Hoffman J.A."/>
            <person name="Smith K.A."/>
            <person name="Strahan B.L."/>
            <person name="Failor K.C."/>
            <person name="Krebs J.E."/>
            <person name="Gale A.N."/>
            <person name="Do T.D."/>
            <person name="Sontag T.C."/>
            <person name="Batties A.M."/>
            <person name="Mistiszyn K."/>
            <person name="Newman J.D."/>
        </authorList>
    </citation>
    <scope>NUCLEOTIDE SEQUENCE [LARGE SCALE GENOMIC DNA]</scope>
    <source>
        <strain evidence="6 7">KM</strain>
    </source>
</reference>
<dbReference type="InterPro" id="IPR003439">
    <property type="entry name" value="ABC_transporter-like_ATP-bd"/>
</dbReference>
<comment type="similarity">
    <text evidence="1">Belongs to the ABC transporter superfamily.</text>
</comment>
<evidence type="ECO:0000313" key="7">
    <source>
        <dbReference type="Proteomes" id="UP000036261"/>
    </source>
</evidence>
<evidence type="ECO:0000313" key="6">
    <source>
        <dbReference type="EMBL" id="KMQ65460.1"/>
    </source>
</evidence>
<dbReference type="Pfam" id="PF00005">
    <property type="entry name" value="ABC_tran"/>
    <property type="match status" value="1"/>
</dbReference>
<dbReference type="PANTHER" id="PTHR43335">
    <property type="entry name" value="ABC TRANSPORTER, ATP-BINDING PROTEIN"/>
    <property type="match status" value="1"/>
</dbReference>
<proteinExistence type="inferred from homology"/>
<dbReference type="EMBL" id="LFND01000002">
    <property type="protein sequence ID" value="KMQ65460.1"/>
    <property type="molecule type" value="Genomic_DNA"/>
</dbReference>
<protein>
    <submittedName>
        <fullName evidence="6">Multidrug ABC transporter ATPase</fullName>
    </submittedName>
</protein>
<dbReference type="InterPro" id="IPR017871">
    <property type="entry name" value="ABC_transporter-like_CS"/>
</dbReference>
<dbReference type="PANTHER" id="PTHR43335:SF4">
    <property type="entry name" value="ABC TRANSPORTER, ATP-BINDING PROTEIN"/>
    <property type="match status" value="1"/>
</dbReference>
<evidence type="ECO:0000256" key="4">
    <source>
        <dbReference type="ARBA" id="ARBA00022840"/>
    </source>
</evidence>
<accession>A0A0J7L8U1</accession>
<dbReference type="Proteomes" id="UP000036261">
    <property type="component" value="Unassembled WGS sequence"/>
</dbReference>
<evidence type="ECO:0000259" key="5">
    <source>
        <dbReference type="PROSITE" id="PS50893"/>
    </source>
</evidence>
<dbReference type="Gene3D" id="3.40.50.300">
    <property type="entry name" value="P-loop containing nucleotide triphosphate hydrolases"/>
    <property type="match status" value="1"/>
</dbReference>
<sequence length="300" mass="33989">MKNVIQIQNLNFEFTREKPILKNISLSVPKGSIFGFLGANGAGKSTTMKMLIGSIPDESGAIRIFDKNLSELYPQGFNKIGSLIDTAAFYDHLSGWENLLVISRLRNLPESECVRVLYLVELWESRNMKMKRYSLGMKQRLSIAMTLLGKPDLLILDEPVNGLDPNGMLEIRELLVKLNREEGVTIFISSHLLQEIEKMITHLAIISHGEIRFTGSIKDLNELYRYDHIRIGLANAEQFMDKIPETYSPKLIDSASIEITAESKDNIAALVRKLVLEDAEIFEIKNSAGLEDWFMEITKN</sequence>
<comment type="caution">
    <text evidence="6">The sequence shown here is derived from an EMBL/GenBank/DDBJ whole genome shotgun (WGS) entry which is preliminary data.</text>
</comment>
<keyword evidence="2" id="KW-0813">Transport</keyword>
<dbReference type="GO" id="GO:0016887">
    <property type="term" value="F:ATP hydrolysis activity"/>
    <property type="evidence" value="ECO:0007669"/>
    <property type="project" value="InterPro"/>
</dbReference>
<evidence type="ECO:0000256" key="1">
    <source>
        <dbReference type="ARBA" id="ARBA00005417"/>
    </source>
</evidence>